<keyword evidence="1" id="KW-0812">Transmembrane</keyword>
<name>A0A2B9PSV6_BACCE</name>
<gene>
    <name evidence="2" type="ORF">CN984_19465</name>
</gene>
<keyword evidence="1" id="KW-1133">Transmembrane helix</keyword>
<evidence type="ECO:0000313" key="2">
    <source>
        <dbReference type="EMBL" id="PGO25325.1"/>
    </source>
</evidence>
<accession>A0A2B9PSV6</accession>
<organism evidence="2 3">
    <name type="scientific">Bacillus cereus</name>
    <dbReference type="NCBI Taxonomy" id="1396"/>
    <lineage>
        <taxon>Bacteria</taxon>
        <taxon>Bacillati</taxon>
        <taxon>Bacillota</taxon>
        <taxon>Bacilli</taxon>
        <taxon>Bacillales</taxon>
        <taxon>Bacillaceae</taxon>
        <taxon>Bacillus</taxon>
        <taxon>Bacillus cereus group</taxon>
    </lineage>
</organism>
<feature type="transmembrane region" description="Helical" evidence="1">
    <location>
        <begin position="9"/>
        <end position="27"/>
    </location>
</feature>
<proteinExistence type="predicted"/>
<keyword evidence="1" id="KW-0472">Membrane</keyword>
<evidence type="ECO:0000313" key="3">
    <source>
        <dbReference type="Proteomes" id="UP000223777"/>
    </source>
</evidence>
<protein>
    <submittedName>
        <fullName evidence="2">Uncharacterized protein</fullName>
    </submittedName>
</protein>
<dbReference type="Proteomes" id="UP000223777">
    <property type="component" value="Unassembled WGS sequence"/>
</dbReference>
<dbReference type="EMBL" id="NUIL01000030">
    <property type="protein sequence ID" value="PGO25325.1"/>
    <property type="molecule type" value="Genomic_DNA"/>
</dbReference>
<dbReference type="AlphaFoldDB" id="A0A2B9PSV6"/>
<sequence length="83" mass="9780">MNSSFQNKILFLCILLYYMMLISKSFLSKLDIIFNLNDLVKVENNGWIELPPLSLRLEVGVVQTKDTHTQVKINSYDIWHPFF</sequence>
<reference evidence="2 3" key="1">
    <citation type="submission" date="2017-09" db="EMBL/GenBank/DDBJ databases">
        <title>Large-scale bioinformatics analysis of Bacillus genomes uncovers conserved roles of natural products in bacterial physiology.</title>
        <authorList>
            <consortium name="Agbiome Team Llc"/>
            <person name="Bleich R.M."/>
            <person name="Grubbs K.J."/>
            <person name="Santa Maria K.C."/>
            <person name="Allen S.E."/>
            <person name="Farag S."/>
            <person name="Shank E.A."/>
            <person name="Bowers A."/>
        </authorList>
    </citation>
    <scope>NUCLEOTIDE SEQUENCE [LARGE SCALE GENOMIC DNA]</scope>
    <source>
        <strain evidence="2 3">AFS050027</strain>
    </source>
</reference>
<comment type="caution">
    <text evidence="2">The sequence shown here is derived from an EMBL/GenBank/DDBJ whole genome shotgun (WGS) entry which is preliminary data.</text>
</comment>
<evidence type="ECO:0000256" key="1">
    <source>
        <dbReference type="SAM" id="Phobius"/>
    </source>
</evidence>